<dbReference type="PRINTS" id="PR00469">
    <property type="entry name" value="PNDRDTASEII"/>
</dbReference>
<name>A0A9P7YEC3_9HELO</name>
<dbReference type="Proteomes" id="UP000824998">
    <property type="component" value="Unassembled WGS sequence"/>
</dbReference>
<dbReference type="PANTHER" id="PTHR48105">
    <property type="entry name" value="THIOREDOXIN REDUCTASE 1-RELATED-RELATED"/>
    <property type="match status" value="1"/>
</dbReference>
<keyword evidence="6" id="KW-1185">Reference proteome</keyword>
<accession>A0A9P7YEC3</accession>
<dbReference type="Gene3D" id="3.50.50.60">
    <property type="entry name" value="FAD/NAD(P)-binding domain"/>
    <property type="match status" value="2"/>
</dbReference>
<evidence type="ECO:0000256" key="1">
    <source>
        <dbReference type="ARBA" id="ARBA00009333"/>
    </source>
</evidence>
<keyword evidence="2" id="KW-0285">Flavoprotein</keyword>
<dbReference type="AlphaFoldDB" id="A0A9P7YEC3"/>
<proteinExistence type="inferred from homology"/>
<dbReference type="Pfam" id="PF07992">
    <property type="entry name" value="Pyr_redox_2"/>
    <property type="match status" value="1"/>
</dbReference>
<evidence type="ECO:0000313" key="5">
    <source>
        <dbReference type="EMBL" id="KAG9231922.1"/>
    </source>
</evidence>
<dbReference type="EMBL" id="MU251574">
    <property type="protein sequence ID" value="KAG9231922.1"/>
    <property type="molecule type" value="Genomic_DNA"/>
</dbReference>
<comment type="similarity">
    <text evidence="1">Belongs to the class-II pyridine nucleotide-disulfide oxidoreductase family.</text>
</comment>
<evidence type="ECO:0000256" key="2">
    <source>
        <dbReference type="ARBA" id="ARBA00022630"/>
    </source>
</evidence>
<sequence>MATKTTSPQSPVDVLVIGAGPAGLSCTLTVSRLVHTAIIFSSGEYRNSMSKHMHGVPTWEHRDAAEFREATRKDILEHYDTATFEDEGIKSIEKKEGEGGKTLFKAIDDNGKEWWGRKVALASGIRDMMPDIEGYEECWVKGIFHCLFCHGYEERNSASAGVLAIDDCASAPLALHLARFANRLAEKVIIYTNGNEDVTKSLREDLSKVKPESKTARCISIDDRRIAKLVKGLNRADVEVVFTDGQTKVEGFITHKPVGKLNGPWVEQLGLETTPQGDIKVSFPLNETSVPGVFAAGDCSVMMKAVTFAISTGGMMGAGVASSIGSED</sequence>
<organism evidence="5 6">
    <name type="scientific">Amylocarpus encephaloides</name>
    <dbReference type="NCBI Taxonomy" id="45428"/>
    <lineage>
        <taxon>Eukaryota</taxon>
        <taxon>Fungi</taxon>
        <taxon>Dikarya</taxon>
        <taxon>Ascomycota</taxon>
        <taxon>Pezizomycotina</taxon>
        <taxon>Leotiomycetes</taxon>
        <taxon>Helotiales</taxon>
        <taxon>Helotiales incertae sedis</taxon>
        <taxon>Amylocarpus</taxon>
    </lineage>
</organism>
<dbReference type="GO" id="GO:0016491">
    <property type="term" value="F:oxidoreductase activity"/>
    <property type="evidence" value="ECO:0007669"/>
    <property type="project" value="UniProtKB-KW"/>
</dbReference>
<reference evidence="5" key="1">
    <citation type="journal article" date="2021" name="IMA Fungus">
        <title>Genomic characterization of three marine fungi, including Emericellopsis atlantica sp. nov. with signatures of a generalist lifestyle and marine biomass degradation.</title>
        <authorList>
            <person name="Hagestad O.C."/>
            <person name="Hou L."/>
            <person name="Andersen J.H."/>
            <person name="Hansen E.H."/>
            <person name="Altermark B."/>
            <person name="Li C."/>
            <person name="Kuhnert E."/>
            <person name="Cox R.J."/>
            <person name="Crous P.W."/>
            <person name="Spatafora J.W."/>
            <person name="Lail K."/>
            <person name="Amirebrahimi M."/>
            <person name="Lipzen A."/>
            <person name="Pangilinan J."/>
            <person name="Andreopoulos W."/>
            <person name="Hayes R.D."/>
            <person name="Ng V."/>
            <person name="Grigoriev I.V."/>
            <person name="Jackson S.A."/>
            <person name="Sutton T.D.S."/>
            <person name="Dobson A.D.W."/>
            <person name="Rama T."/>
        </authorList>
    </citation>
    <scope>NUCLEOTIDE SEQUENCE</scope>
    <source>
        <strain evidence="5">TRa018bII</strain>
    </source>
</reference>
<dbReference type="InterPro" id="IPR023753">
    <property type="entry name" value="FAD/NAD-binding_dom"/>
</dbReference>
<dbReference type="OrthoDB" id="10260355at2759"/>
<protein>
    <recommendedName>
        <fullName evidence="4">FAD/NAD(P)-binding domain-containing protein</fullName>
    </recommendedName>
</protein>
<gene>
    <name evidence="5" type="ORF">BJ875DRAFT_468218</name>
</gene>
<evidence type="ECO:0000313" key="6">
    <source>
        <dbReference type="Proteomes" id="UP000824998"/>
    </source>
</evidence>
<evidence type="ECO:0000259" key="4">
    <source>
        <dbReference type="Pfam" id="PF07992"/>
    </source>
</evidence>
<comment type="caution">
    <text evidence="5">The sequence shown here is derived from an EMBL/GenBank/DDBJ whole genome shotgun (WGS) entry which is preliminary data.</text>
</comment>
<dbReference type="InterPro" id="IPR036188">
    <property type="entry name" value="FAD/NAD-bd_sf"/>
</dbReference>
<dbReference type="SUPFAM" id="SSF51905">
    <property type="entry name" value="FAD/NAD(P)-binding domain"/>
    <property type="match status" value="1"/>
</dbReference>
<keyword evidence="3" id="KW-0560">Oxidoreductase</keyword>
<dbReference type="InterPro" id="IPR050097">
    <property type="entry name" value="Ferredoxin-NADP_redctase_2"/>
</dbReference>
<dbReference type="PRINTS" id="PR00368">
    <property type="entry name" value="FADPNR"/>
</dbReference>
<evidence type="ECO:0000256" key="3">
    <source>
        <dbReference type="ARBA" id="ARBA00023002"/>
    </source>
</evidence>
<feature type="domain" description="FAD/NAD(P)-binding" evidence="4">
    <location>
        <begin position="13"/>
        <end position="312"/>
    </location>
</feature>
<dbReference type="PROSITE" id="PS51257">
    <property type="entry name" value="PROKAR_LIPOPROTEIN"/>
    <property type="match status" value="1"/>
</dbReference>
<dbReference type="GO" id="GO:0097237">
    <property type="term" value="P:cellular response to toxic substance"/>
    <property type="evidence" value="ECO:0007669"/>
    <property type="project" value="UniProtKB-ARBA"/>
</dbReference>